<dbReference type="AlphaFoldDB" id="A0AAD7C5W1"/>
<reference evidence="2" key="1">
    <citation type="submission" date="2023-03" db="EMBL/GenBank/DDBJ databases">
        <title>Massive genome expansion in bonnet fungi (Mycena s.s.) driven by repeated elements and novel gene families across ecological guilds.</title>
        <authorList>
            <consortium name="Lawrence Berkeley National Laboratory"/>
            <person name="Harder C.B."/>
            <person name="Miyauchi S."/>
            <person name="Viragh M."/>
            <person name="Kuo A."/>
            <person name="Thoen E."/>
            <person name="Andreopoulos B."/>
            <person name="Lu D."/>
            <person name="Skrede I."/>
            <person name="Drula E."/>
            <person name="Henrissat B."/>
            <person name="Morin E."/>
            <person name="Kohler A."/>
            <person name="Barry K."/>
            <person name="LaButti K."/>
            <person name="Morin E."/>
            <person name="Salamov A."/>
            <person name="Lipzen A."/>
            <person name="Mereny Z."/>
            <person name="Hegedus B."/>
            <person name="Baldrian P."/>
            <person name="Stursova M."/>
            <person name="Weitz H."/>
            <person name="Taylor A."/>
            <person name="Grigoriev I.V."/>
            <person name="Nagy L.G."/>
            <person name="Martin F."/>
            <person name="Kauserud H."/>
        </authorList>
    </citation>
    <scope>NUCLEOTIDE SEQUENCE</scope>
    <source>
        <strain evidence="2">9284</strain>
    </source>
</reference>
<dbReference type="GO" id="GO:0008999">
    <property type="term" value="F:protein-N-terminal-alanine acetyltransferase activity"/>
    <property type="evidence" value="ECO:0007669"/>
    <property type="project" value="TreeGrafter"/>
</dbReference>
<dbReference type="Gene3D" id="3.40.630.30">
    <property type="match status" value="1"/>
</dbReference>
<accession>A0AAD7C5W1</accession>
<evidence type="ECO:0000313" key="3">
    <source>
        <dbReference type="Proteomes" id="UP001221142"/>
    </source>
</evidence>
<dbReference type="Proteomes" id="UP001221142">
    <property type="component" value="Unassembled WGS sequence"/>
</dbReference>
<protein>
    <submittedName>
        <fullName evidence="2">GNAT family acetyltransferase</fullName>
    </submittedName>
</protein>
<dbReference type="PANTHER" id="PTHR43441:SF5">
    <property type="entry name" value="FAMILY ACETYLTRANSFERASE, PUTATIVE-RELATED"/>
    <property type="match status" value="1"/>
</dbReference>
<sequence>MSLAKFAIPDAGIESSRVRLTLYEPLTHNNQVLAQFSAHPELGRWLPAIYSPEVLQELFDDPNGILLAVTDKPTGRLAGVIGLGQTSFRDMSTEIGPVICFPEFQRTYVTSHAVAVLLRHCLDLPSEAGGMGFRRVQWKAHSMNVASVKAAERMGFKMEGTLRWTHVLPPGREGQAAGRGRGEALGRDSCLLAICWDDWESGGRELVQKVLDRTS</sequence>
<dbReference type="InterPro" id="IPR016181">
    <property type="entry name" value="Acyl_CoA_acyltransferase"/>
</dbReference>
<keyword evidence="3" id="KW-1185">Reference proteome</keyword>
<dbReference type="Pfam" id="PF13302">
    <property type="entry name" value="Acetyltransf_3"/>
    <property type="match status" value="1"/>
</dbReference>
<dbReference type="EMBL" id="JARKIF010000005">
    <property type="protein sequence ID" value="KAJ7639448.1"/>
    <property type="molecule type" value="Genomic_DNA"/>
</dbReference>
<dbReference type="SUPFAM" id="SSF55729">
    <property type="entry name" value="Acyl-CoA N-acyltransferases (Nat)"/>
    <property type="match status" value="1"/>
</dbReference>
<gene>
    <name evidence="2" type="ORF">FB45DRAFT_427138</name>
</gene>
<organism evidence="2 3">
    <name type="scientific">Roridomyces roridus</name>
    <dbReference type="NCBI Taxonomy" id="1738132"/>
    <lineage>
        <taxon>Eukaryota</taxon>
        <taxon>Fungi</taxon>
        <taxon>Dikarya</taxon>
        <taxon>Basidiomycota</taxon>
        <taxon>Agaricomycotina</taxon>
        <taxon>Agaricomycetes</taxon>
        <taxon>Agaricomycetidae</taxon>
        <taxon>Agaricales</taxon>
        <taxon>Marasmiineae</taxon>
        <taxon>Mycenaceae</taxon>
        <taxon>Roridomyces</taxon>
    </lineage>
</organism>
<proteinExistence type="predicted"/>
<dbReference type="InterPro" id="IPR000182">
    <property type="entry name" value="GNAT_dom"/>
</dbReference>
<dbReference type="GO" id="GO:1990189">
    <property type="term" value="F:protein N-terminal-serine acetyltransferase activity"/>
    <property type="evidence" value="ECO:0007669"/>
    <property type="project" value="TreeGrafter"/>
</dbReference>
<feature type="domain" description="N-acetyltransferase" evidence="1">
    <location>
        <begin position="21"/>
        <end position="175"/>
    </location>
</feature>
<evidence type="ECO:0000259" key="1">
    <source>
        <dbReference type="PROSITE" id="PS51186"/>
    </source>
</evidence>
<dbReference type="PROSITE" id="PS51186">
    <property type="entry name" value="GNAT"/>
    <property type="match status" value="1"/>
</dbReference>
<dbReference type="PANTHER" id="PTHR43441">
    <property type="entry name" value="RIBOSOMAL-PROTEIN-SERINE ACETYLTRANSFERASE"/>
    <property type="match status" value="1"/>
</dbReference>
<dbReference type="InterPro" id="IPR051908">
    <property type="entry name" value="Ribosomal_N-acetyltransferase"/>
</dbReference>
<name>A0AAD7C5W1_9AGAR</name>
<evidence type="ECO:0000313" key="2">
    <source>
        <dbReference type="EMBL" id="KAJ7639448.1"/>
    </source>
</evidence>
<comment type="caution">
    <text evidence="2">The sequence shown here is derived from an EMBL/GenBank/DDBJ whole genome shotgun (WGS) entry which is preliminary data.</text>
</comment>